<evidence type="ECO:0000313" key="2">
    <source>
        <dbReference type="EMBL" id="PWB68348.1"/>
    </source>
</evidence>
<proteinExistence type="predicted"/>
<reference evidence="2 3" key="1">
    <citation type="journal article" date="2018" name="ISME J.">
        <title>A methanotrophic archaeon couples anaerobic oxidation of methane to Fe(III) reduction.</title>
        <authorList>
            <person name="Cai C."/>
            <person name="Leu A.O."/>
            <person name="Xie G.J."/>
            <person name="Guo J."/>
            <person name="Feng Y."/>
            <person name="Zhao J.X."/>
            <person name="Tyson G.W."/>
            <person name="Yuan Z."/>
            <person name="Hu S."/>
        </authorList>
    </citation>
    <scope>NUCLEOTIDE SEQUENCE [LARGE SCALE GENOMIC DNA]</scope>
    <source>
        <strain evidence="2">FeB_12</strain>
    </source>
</reference>
<dbReference type="InterPro" id="IPR052340">
    <property type="entry name" value="RNase_Y/CdgJ"/>
</dbReference>
<sequence length="448" mass="50135">MSFVAERTIDRAHILDRIRKERDLLSLPQVLSELLQAIDSRNLRSDLLADIILKDPALTSRLLRFANSPYYQRYAHPTTVHQAVQVLGFATVKCLALSSSVLNPARFKDVSHIDPKAFYSGVLSVAVAAEKIACAVGMKATEEAFICGLLHDLGVLFFVHHYPAQYKDIVARKTNSDSLEEAEKKTFGIGHTEAGRELARRWNLPADICAAIGEHHNCQTDTAGKNLTSVLRLAVLLCHESIEGYDSDPIVKLHGVEKMREALGLTSEQLEQIVSTIMPDTIKLSAFLDADIGTVDEILARANKEMWRSFLTVQNLFKERQELTRQLLLEERNRGATESKNVAIATLSHYINNAAAGWYGHIQLLRQRLDRHDDARLLKDLPGSLAVMENAIKRILAVIAEIKEISPIDEVAFYHMSQAMNIDERVAKRLLTMSIDSEIVTPDDPKQD</sequence>
<evidence type="ECO:0000313" key="3">
    <source>
        <dbReference type="Proteomes" id="UP000250918"/>
    </source>
</evidence>
<dbReference type="PANTHER" id="PTHR33525:SF3">
    <property type="entry name" value="RIBONUCLEASE Y"/>
    <property type="match status" value="1"/>
</dbReference>
<dbReference type="Gene3D" id="1.10.3210.10">
    <property type="entry name" value="Hypothetical protein af1432"/>
    <property type="match status" value="1"/>
</dbReference>
<name>A0A855X2P5_9BACT</name>
<dbReference type="SUPFAM" id="SSF109604">
    <property type="entry name" value="HD-domain/PDEase-like"/>
    <property type="match status" value="1"/>
</dbReference>
<accession>A0A855X2P5</accession>
<dbReference type="PANTHER" id="PTHR33525">
    <property type="match status" value="1"/>
</dbReference>
<dbReference type="AlphaFoldDB" id="A0A855X2P5"/>
<dbReference type="EMBL" id="PQAP01000204">
    <property type="protein sequence ID" value="PWB68348.1"/>
    <property type="molecule type" value="Genomic_DNA"/>
</dbReference>
<organism evidence="2 3">
    <name type="scientific">candidate division GN15 bacterium</name>
    <dbReference type="NCBI Taxonomy" id="2072418"/>
    <lineage>
        <taxon>Bacteria</taxon>
        <taxon>candidate division GN15</taxon>
    </lineage>
</organism>
<dbReference type="Proteomes" id="UP000250918">
    <property type="component" value="Unassembled WGS sequence"/>
</dbReference>
<gene>
    <name evidence="2" type="ORF">C3F09_11825</name>
</gene>
<evidence type="ECO:0000259" key="1">
    <source>
        <dbReference type="PROSITE" id="PS51833"/>
    </source>
</evidence>
<protein>
    <recommendedName>
        <fullName evidence="1">HDOD domain-containing protein</fullName>
    </recommendedName>
</protein>
<dbReference type="Pfam" id="PF08668">
    <property type="entry name" value="HDOD"/>
    <property type="match status" value="1"/>
</dbReference>
<dbReference type="InterPro" id="IPR013976">
    <property type="entry name" value="HDOD"/>
</dbReference>
<feature type="domain" description="HDOD" evidence="1">
    <location>
        <begin position="24"/>
        <end position="218"/>
    </location>
</feature>
<comment type="caution">
    <text evidence="2">The sequence shown here is derived from an EMBL/GenBank/DDBJ whole genome shotgun (WGS) entry which is preliminary data.</text>
</comment>
<dbReference type="PROSITE" id="PS51833">
    <property type="entry name" value="HDOD"/>
    <property type="match status" value="1"/>
</dbReference>